<feature type="region of interest" description="Disordered" evidence="1">
    <location>
        <begin position="25"/>
        <end position="70"/>
    </location>
</feature>
<evidence type="ECO:0000313" key="2">
    <source>
        <dbReference type="EMBL" id="KAJ1150506.1"/>
    </source>
</evidence>
<dbReference type="Proteomes" id="UP001066276">
    <property type="component" value="Chromosome 5"/>
</dbReference>
<keyword evidence="3" id="KW-1185">Reference proteome</keyword>
<dbReference type="EMBL" id="JANPWB010000009">
    <property type="protein sequence ID" value="KAJ1150506.1"/>
    <property type="molecule type" value="Genomic_DNA"/>
</dbReference>
<evidence type="ECO:0000313" key="3">
    <source>
        <dbReference type="Proteomes" id="UP001066276"/>
    </source>
</evidence>
<organism evidence="2 3">
    <name type="scientific">Pleurodeles waltl</name>
    <name type="common">Iberian ribbed newt</name>
    <dbReference type="NCBI Taxonomy" id="8319"/>
    <lineage>
        <taxon>Eukaryota</taxon>
        <taxon>Metazoa</taxon>
        <taxon>Chordata</taxon>
        <taxon>Craniata</taxon>
        <taxon>Vertebrata</taxon>
        <taxon>Euteleostomi</taxon>
        <taxon>Amphibia</taxon>
        <taxon>Batrachia</taxon>
        <taxon>Caudata</taxon>
        <taxon>Salamandroidea</taxon>
        <taxon>Salamandridae</taxon>
        <taxon>Pleurodelinae</taxon>
        <taxon>Pleurodeles</taxon>
    </lineage>
</organism>
<gene>
    <name evidence="2" type="ORF">NDU88_003297</name>
</gene>
<proteinExistence type="predicted"/>
<feature type="compositionally biased region" description="Basic and acidic residues" evidence="1">
    <location>
        <begin position="52"/>
        <end position="64"/>
    </location>
</feature>
<protein>
    <submittedName>
        <fullName evidence="2">Uncharacterized protein</fullName>
    </submittedName>
</protein>
<dbReference type="AlphaFoldDB" id="A0AAV7RGF0"/>
<reference evidence="2" key="1">
    <citation type="journal article" date="2022" name="bioRxiv">
        <title>Sequencing and chromosome-scale assembly of the giantPleurodeles waltlgenome.</title>
        <authorList>
            <person name="Brown T."/>
            <person name="Elewa A."/>
            <person name="Iarovenko S."/>
            <person name="Subramanian E."/>
            <person name="Araus A.J."/>
            <person name="Petzold A."/>
            <person name="Susuki M."/>
            <person name="Suzuki K.-i.T."/>
            <person name="Hayashi T."/>
            <person name="Toyoda A."/>
            <person name="Oliveira C."/>
            <person name="Osipova E."/>
            <person name="Leigh N.D."/>
            <person name="Simon A."/>
            <person name="Yun M.H."/>
        </authorList>
    </citation>
    <scope>NUCLEOTIDE SEQUENCE</scope>
    <source>
        <strain evidence="2">20211129_DDA</strain>
        <tissue evidence="2">Liver</tissue>
    </source>
</reference>
<evidence type="ECO:0000256" key="1">
    <source>
        <dbReference type="SAM" id="MobiDB-lite"/>
    </source>
</evidence>
<name>A0AAV7RGF0_PLEWA</name>
<accession>A0AAV7RGF0</accession>
<sequence length="70" mass="7854">MRERQRNRNGEQTALRCCTRSVSLGDRVNSDSSARRAQQPLLSCVAGGESIPRQRDRERARDAPDAQIAE</sequence>
<comment type="caution">
    <text evidence="2">The sequence shown here is derived from an EMBL/GenBank/DDBJ whole genome shotgun (WGS) entry which is preliminary data.</text>
</comment>